<gene>
    <name evidence="1" type="ORF">E2C01_069006</name>
</gene>
<organism evidence="1 2">
    <name type="scientific">Portunus trituberculatus</name>
    <name type="common">Swimming crab</name>
    <name type="synonym">Neptunus trituberculatus</name>
    <dbReference type="NCBI Taxonomy" id="210409"/>
    <lineage>
        <taxon>Eukaryota</taxon>
        <taxon>Metazoa</taxon>
        <taxon>Ecdysozoa</taxon>
        <taxon>Arthropoda</taxon>
        <taxon>Crustacea</taxon>
        <taxon>Multicrustacea</taxon>
        <taxon>Malacostraca</taxon>
        <taxon>Eumalacostraca</taxon>
        <taxon>Eucarida</taxon>
        <taxon>Decapoda</taxon>
        <taxon>Pleocyemata</taxon>
        <taxon>Brachyura</taxon>
        <taxon>Eubrachyura</taxon>
        <taxon>Portunoidea</taxon>
        <taxon>Portunidae</taxon>
        <taxon>Portuninae</taxon>
        <taxon>Portunus</taxon>
    </lineage>
</organism>
<dbReference type="EMBL" id="VSRR010039363">
    <property type="protein sequence ID" value="MPC74638.1"/>
    <property type="molecule type" value="Genomic_DNA"/>
</dbReference>
<name>A0A5B7I121_PORTR</name>
<keyword evidence="2" id="KW-1185">Reference proteome</keyword>
<evidence type="ECO:0000313" key="2">
    <source>
        <dbReference type="Proteomes" id="UP000324222"/>
    </source>
</evidence>
<dbReference type="Proteomes" id="UP000324222">
    <property type="component" value="Unassembled WGS sequence"/>
</dbReference>
<reference evidence="1 2" key="1">
    <citation type="submission" date="2019-05" db="EMBL/GenBank/DDBJ databases">
        <title>Another draft genome of Portunus trituberculatus and its Hox gene families provides insights of decapod evolution.</title>
        <authorList>
            <person name="Jeong J.-H."/>
            <person name="Song I."/>
            <person name="Kim S."/>
            <person name="Choi T."/>
            <person name="Kim D."/>
            <person name="Ryu S."/>
            <person name="Kim W."/>
        </authorList>
    </citation>
    <scope>NUCLEOTIDE SEQUENCE [LARGE SCALE GENOMIC DNA]</scope>
    <source>
        <tissue evidence="1">Muscle</tissue>
    </source>
</reference>
<proteinExistence type="predicted"/>
<accession>A0A5B7I121</accession>
<evidence type="ECO:0000313" key="1">
    <source>
        <dbReference type="EMBL" id="MPC74638.1"/>
    </source>
</evidence>
<dbReference type="AlphaFoldDB" id="A0A5B7I121"/>
<comment type="caution">
    <text evidence="1">The sequence shown here is derived from an EMBL/GenBank/DDBJ whole genome shotgun (WGS) entry which is preliminary data.</text>
</comment>
<sequence length="97" mass="10404">MQALSSQEVVAESCCGRFATLISGRQMVVVAQTHDIGQGSGRGLVDAPSSTTCCVINLIYHLQLNTAVAYLLESPTSLQCFYAGLPLITHYNDNNII</sequence>
<protein>
    <submittedName>
        <fullName evidence="1">Uncharacterized protein</fullName>
    </submittedName>
</protein>